<evidence type="ECO:0000313" key="3">
    <source>
        <dbReference type="Proteomes" id="UP000053051"/>
    </source>
</evidence>
<dbReference type="AlphaFoldDB" id="M1X3A3"/>
<protein>
    <submittedName>
        <fullName evidence="2">Uncharacterized protein</fullName>
    </submittedName>
</protein>
<reference evidence="3" key="2">
    <citation type="submission" date="2016-01" db="EMBL/GenBank/DDBJ databases">
        <title>Diatom-associated endosymboitic cyanobacterium lacks core nitrogen metabolism enzymes.</title>
        <authorList>
            <person name="Hilton J.A."/>
            <person name="Foster R.A."/>
            <person name="Tripp H.J."/>
            <person name="Carter B.J."/>
            <person name="Zehr J.P."/>
            <person name="Villareal T.A."/>
        </authorList>
    </citation>
    <scope>NUCLEOTIDE SEQUENCE [LARGE SCALE GENOMIC DNA]</scope>
    <source>
        <strain evidence="3">HH01</strain>
    </source>
</reference>
<proteinExistence type="predicted"/>
<dbReference type="Proteomes" id="UP000053051">
    <property type="component" value="Unassembled WGS sequence"/>
</dbReference>
<keyword evidence="1" id="KW-0812">Transmembrane</keyword>
<gene>
    <name evidence="2" type="ORF">RINTHH_20700</name>
</gene>
<name>M1X3A3_9NOST</name>
<evidence type="ECO:0000313" key="2">
    <source>
        <dbReference type="EMBL" id="CCH68225.1"/>
    </source>
</evidence>
<organism evidence="2 3">
    <name type="scientific">Richelia intracellularis HH01</name>
    <dbReference type="NCBI Taxonomy" id="1165094"/>
    <lineage>
        <taxon>Bacteria</taxon>
        <taxon>Bacillati</taxon>
        <taxon>Cyanobacteriota</taxon>
        <taxon>Cyanophyceae</taxon>
        <taxon>Nostocales</taxon>
        <taxon>Nostocaceae</taxon>
        <taxon>Richelia</taxon>
    </lineage>
</organism>
<keyword evidence="1" id="KW-0472">Membrane</keyword>
<sequence length="45" mass="5141">MLGFLFIISMGFAFNSIEVLLVICNFYHALLLLLILVVSFEKHPN</sequence>
<evidence type="ECO:0000256" key="1">
    <source>
        <dbReference type="SAM" id="Phobius"/>
    </source>
</evidence>
<keyword evidence="3" id="KW-1185">Reference proteome</keyword>
<accession>M1X3A3</accession>
<comment type="caution">
    <text evidence="2">The sequence shown here is derived from an EMBL/GenBank/DDBJ whole genome shotgun (WGS) entry which is preliminary data.</text>
</comment>
<dbReference type="EMBL" id="CAIY01000082">
    <property type="protein sequence ID" value="CCH68225.1"/>
    <property type="molecule type" value="Genomic_DNA"/>
</dbReference>
<keyword evidence="1" id="KW-1133">Transmembrane helix</keyword>
<feature type="transmembrane region" description="Helical" evidence="1">
    <location>
        <begin position="20"/>
        <end position="40"/>
    </location>
</feature>
<reference evidence="2 3" key="1">
    <citation type="submission" date="2012-05" db="EMBL/GenBank/DDBJ databases">
        <authorList>
            <person name="Hilton J."/>
        </authorList>
    </citation>
    <scope>NUCLEOTIDE SEQUENCE [LARGE SCALE GENOMIC DNA]</scope>
    <source>
        <strain evidence="2 3">HH01</strain>
    </source>
</reference>